<gene>
    <name evidence="2" type="ORF">FOC4_g10000008</name>
</gene>
<dbReference type="EMBL" id="KB726852">
    <property type="protein sequence ID" value="EMT67203.1"/>
    <property type="molecule type" value="Genomic_DNA"/>
</dbReference>
<evidence type="ECO:0000313" key="3">
    <source>
        <dbReference type="Proteomes" id="UP000016929"/>
    </source>
</evidence>
<dbReference type="AlphaFoldDB" id="N1RKX8"/>
<evidence type="ECO:0000256" key="1">
    <source>
        <dbReference type="SAM" id="MobiDB-lite"/>
    </source>
</evidence>
<keyword evidence="3" id="KW-1185">Reference proteome</keyword>
<reference evidence="3" key="1">
    <citation type="submission" date="2012-09" db="EMBL/GenBank/DDBJ databases">
        <title>Genome sequencing and comparative transcriptomics of race 1 and race 4 of banana pathogen: Fusarium oxysporum f. sp. cubense.</title>
        <authorList>
            <person name="Fang X."/>
            <person name="Huang J."/>
        </authorList>
    </citation>
    <scope>NUCLEOTIDE SEQUENCE [LARGE SCALE GENOMIC DNA]</scope>
    <source>
        <strain evidence="3">race 4</strain>
    </source>
</reference>
<dbReference type="Proteomes" id="UP000016929">
    <property type="component" value="Unassembled WGS sequence"/>
</dbReference>
<feature type="region of interest" description="Disordered" evidence="1">
    <location>
        <begin position="46"/>
        <end position="91"/>
    </location>
</feature>
<proteinExistence type="predicted"/>
<dbReference type="HOGENOM" id="CLU_013929_15_2_1"/>
<protein>
    <submittedName>
        <fullName evidence="2">Uncharacterized protein</fullName>
    </submittedName>
</protein>
<feature type="non-terminal residue" evidence="2">
    <location>
        <position position="1"/>
    </location>
</feature>
<reference evidence="3" key="2">
    <citation type="journal article" date="2014" name="PLoS ONE">
        <title>Genome and Transcriptome Analysis of the Fungal Pathogen Fusarium oxysporum f. sp. cubense Causing Banana Vascular Wilt Disease.</title>
        <authorList>
            <person name="Guo L."/>
            <person name="Han L."/>
            <person name="Yang L."/>
            <person name="Zeng H."/>
            <person name="Fan D."/>
            <person name="Zhu Y."/>
            <person name="Feng Y."/>
            <person name="Wang G."/>
            <person name="Peng C."/>
            <person name="Jiang X."/>
            <person name="Zhou D."/>
            <person name="Ni P."/>
            <person name="Liang C."/>
            <person name="Liu L."/>
            <person name="Wang J."/>
            <person name="Mao C."/>
            <person name="Fang X."/>
            <person name="Peng M."/>
            <person name="Huang J."/>
        </authorList>
    </citation>
    <scope>NUCLEOTIDE SEQUENCE [LARGE SCALE GENOMIC DNA]</scope>
    <source>
        <strain evidence="3">race 4</strain>
    </source>
</reference>
<name>N1RKX8_FUSC4</name>
<accession>N1RKX8</accession>
<organism evidence="2 3">
    <name type="scientific">Fusarium oxysporum f. sp. cubense (strain race 4)</name>
    <name type="common">Panama disease fungus</name>
    <dbReference type="NCBI Taxonomy" id="2502994"/>
    <lineage>
        <taxon>Eukaryota</taxon>
        <taxon>Fungi</taxon>
        <taxon>Dikarya</taxon>
        <taxon>Ascomycota</taxon>
        <taxon>Pezizomycotina</taxon>
        <taxon>Sordariomycetes</taxon>
        <taxon>Hypocreomycetidae</taxon>
        <taxon>Hypocreales</taxon>
        <taxon>Nectriaceae</taxon>
        <taxon>Fusarium</taxon>
        <taxon>Fusarium oxysporum species complex</taxon>
    </lineage>
</organism>
<dbReference type="STRING" id="1229665.N1RKX8"/>
<evidence type="ECO:0000313" key="2">
    <source>
        <dbReference type="EMBL" id="EMT67203.1"/>
    </source>
</evidence>
<sequence length="91" mass="10015">SSFPKSILGALKSLSKGTKVIMHKNALLRAKNRDLQQVNEILSRRQRAKRTQLQKRGVTTVDKGRQAINQMNADGQVEGKSSRSGGQGRSI</sequence>